<dbReference type="InterPro" id="IPR050595">
    <property type="entry name" value="Bact_response_regulator"/>
</dbReference>
<evidence type="ECO:0000259" key="3">
    <source>
        <dbReference type="PROSITE" id="PS50110"/>
    </source>
</evidence>
<organism evidence="4 5">
    <name type="scientific">Methylotenera oryzisoli</name>
    <dbReference type="NCBI Taxonomy" id="2080758"/>
    <lineage>
        <taxon>Bacteria</taxon>
        <taxon>Pseudomonadati</taxon>
        <taxon>Pseudomonadota</taxon>
        <taxon>Betaproteobacteria</taxon>
        <taxon>Nitrosomonadales</taxon>
        <taxon>Methylophilaceae</taxon>
        <taxon>Methylotenera</taxon>
    </lineage>
</organism>
<comment type="caution">
    <text evidence="2">Lacks conserved residue(s) required for the propagation of feature annotation.</text>
</comment>
<protein>
    <submittedName>
        <fullName evidence="4">Response regulator</fullName>
    </submittedName>
</protein>
<gene>
    <name evidence="4" type="ORF">C3Y98_07300</name>
</gene>
<reference evidence="4 5" key="1">
    <citation type="submission" date="2018-02" db="EMBL/GenBank/DDBJ databases">
        <title>A novel lanthanide dependent methylotroph, Methylotenera sp. La3113.</title>
        <authorList>
            <person name="Lv H."/>
            <person name="Tani A."/>
        </authorList>
    </citation>
    <scope>NUCLEOTIDE SEQUENCE [LARGE SCALE GENOMIC DNA]</scope>
    <source>
        <strain evidence="4 5">La3113</strain>
    </source>
</reference>
<dbReference type="SUPFAM" id="SSF52172">
    <property type="entry name" value="CheY-like"/>
    <property type="match status" value="1"/>
</dbReference>
<dbReference type="EMBL" id="PQVH01000008">
    <property type="protein sequence ID" value="TFW71877.1"/>
    <property type="molecule type" value="Genomic_DNA"/>
</dbReference>
<accession>A0A4Y9VS04</accession>
<dbReference type="OrthoDB" id="8537291at2"/>
<proteinExistence type="predicted"/>
<dbReference type="AlphaFoldDB" id="A0A4Y9VS04"/>
<dbReference type="InterPro" id="IPR001789">
    <property type="entry name" value="Sig_transdc_resp-reg_receiver"/>
</dbReference>
<keyword evidence="1" id="KW-0597">Phosphoprotein</keyword>
<dbReference type="PROSITE" id="PS50110">
    <property type="entry name" value="RESPONSE_REGULATORY"/>
    <property type="match status" value="1"/>
</dbReference>
<dbReference type="RefSeq" id="WP_135277663.1">
    <property type="nucleotide sequence ID" value="NZ_PQVH01000008.1"/>
</dbReference>
<feature type="domain" description="Response regulatory" evidence="3">
    <location>
        <begin position="3"/>
        <end position="119"/>
    </location>
</feature>
<dbReference type="Gene3D" id="3.40.50.2300">
    <property type="match status" value="1"/>
</dbReference>
<evidence type="ECO:0000256" key="2">
    <source>
        <dbReference type="PROSITE-ProRule" id="PRU00169"/>
    </source>
</evidence>
<dbReference type="PANTHER" id="PTHR44591">
    <property type="entry name" value="STRESS RESPONSE REGULATOR PROTEIN 1"/>
    <property type="match status" value="1"/>
</dbReference>
<evidence type="ECO:0000313" key="5">
    <source>
        <dbReference type="Proteomes" id="UP000297706"/>
    </source>
</evidence>
<keyword evidence="5" id="KW-1185">Reference proteome</keyword>
<name>A0A4Y9VS04_9PROT</name>
<evidence type="ECO:0000313" key="4">
    <source>
        <dbReference type="EMBL" id="TFW71877.1"/>
    </source>
</evidence>
<dbReference type="Pfam" id="PF00072">
    <property type="entry name" value="Response_reg"/>
    <property type="match status" value="1"/>
</dbReference>
<dbReference type="PANTHER" id="PTHR44591:SF3">
    <property type="entry name" value="RESPONSE REGULATORY DOMAIN-CONTAINING PROTEIN"/>
    <property type="match status" value="1"/>
</dbReference>
<dbReference type="GO" id="GO:0000160">
    <property type="term" value="P:phosphorelay signal transduction system"/>
    <property type="evidence" value="ECO:0007669"/>
    <property type="project" value="InterPro"/>
</dbReference>
<evidence type="ECO:0000256" key="1">
    <source>
        <dbReference type="ARBA" id="ARBA00022553"/>
    </source>
</evidence>
<comment type="caution">
    <text evidence="4">The sequence shown here is derived from an EMBL/GenBank/DDBJ whole genome shotgun (WGS) entry which is preliminary data.</text>
</comment>
<dbReference type="InterPro" id="IPR011006">
    <property type="entry name" value="CheY-like_superfamily"/>
</dbReference>
<sequence length="130" mass="14984">MERMLIIDDEYELLNSLQLAFGYDEYKISQAKNEQQAIDMAEAVQPEIIIMNMPGQTNDGIKAFRKLKEIPQLRNSNIIVLSAQSQHDAILKEINDNTTYFIPKPFRQEDLTTALSGIRTKRLQSNQVRN</sequence>
<dbReference type="Proteomes" id="UP000297706">
    <property type="component" value="Unassembled WGS sequence"/>
</dbReference>
<dbReference type="SMART" id="SM00448">
    <property type="entry name" value="REC"/>
    <property type="match status" value="1"/>
</dbReference>